<dbReference type="AlphaFoldDB" id="A0A835YL57"/>
<evidence type="ECO:0000313" key="2">
    <source>
        <dbReference type="EMBL" id="KAG2500570.1"/>
    </source>
</evidence>
<name>A0A835YL57_9CHLO</name>
<dbReference type="InterPro" id="IPR011009">
    <property type="entry name" value="Kinase-like_dom_sf"/>
</dbReference>
<dbReference type="Gene3D" id="1.10.510.10">
    <property type="entry name" value="Transferase(Phosphotransferase) domain 1"/>
    <property type="match status" value="1"/>
</dbReference>
<proteinExistence type="predicted"/>
<accession>A0A835YL57</accession>
<comment type="caution">
    <text evidence="2">The sequence shown here is derived from an EMBL/GenBank/DDBJ whole genome shotgun (WGS) entry which is preliminary data.</text>
</comment>
<evidence type="ECO:0000313" key="3">
    <source>
        <dbReference type="Proteomes" id="UP000612055"/>
    </source>
</evidence>
<evidence type="ECO:0000256" key="1">
    <source>
        <dbReference type="SAM" id="MobiDB-lite"/>
    </source>
</evidence>
<feature type="compositionally biased region" description="Low complexity" evidence="1">
    <location>
        <begin position="18"/>
        <end position="29"/>
    </location>
</feature>
<sequence>MSSAKHQDVAKLASRFMTTGATAPTAVAPRQGSSVTKPATTTATRRAPPPKRSAFGSTIPASRKPTSACKAPLPKAAQKAAATAACVGAASKASLLSAKPTAPATPPTSDRRARASPPTSVAASPVSKPAPIPPATAPASTTPYSVPRTRDDVTALIRERTGIALSPLTASTTFRCEGLLQRSAACLPGTDTALCSVYRGKMVTTQTLAGGQTRKEVVEVACKKACLPANTTPATFNKNFNIVSADLAGYAGAQAALKAGPCRAAAAKAVLPVLGWDVEGPVDGLFWVVYYTAWAPLGTLQQRIYDLACGAGLRRSARAHAPGEHPALPGTHLAWSELLSLLVAKVEQLALFRARGIVMPDNKFQNDLVTAVGCLAAIDWDGYQIVSAGSSPQCALTAGTPTTADYAAPEQTQRRGPWTGFASHVWHLGKCLLEALALVEQVLQARAAHSGKPGVGSARNAEVLAGLRALAERCLVPQPEERPSLAALRTALARMQKTA</sequence>
<evidence type="ECO:0008006" key="4">
    <source>
        <dbReference type="Google" id="ProtNLM"/>
    </source>
</evidence>
<protein>
    <recommendedName>
        <fullName evidence="4">Protein kinase domain-containing protein</fullName>
    </recommendedName>
</protein>
<feature type="compositionally biased region" description="Low complexity" evidence="1">
    <location>
        <begin position="36"/>
        <end position="46"/>
    </location>
</feature>
<feature type="region of interest" description="Disordered" evidence="1">
    <location>
        <begin position="95"/>
        <end position="147"/>
    </location>
</feature>
<dbReference type="SUPFAM" id="SSF56112">
    <property type="entry name" value="Protein kinase-like (PK-like)"/>
    <property type="match status" value="1"/>
</dbReference>
<dbReference type="EMBL" id="JAEHOE010000003">
    <property type="protein sequence ID" value="KAG2500570.1"/>
    <property type="molecule type" value="Genomic_DNA"/>
</dbReference>
<keyword evidence="3" id="KW-1185">Reference proteome</keyword>
<reference evidence="2" key="1">
    <citation type="journal article" date="2020" name="bioRxiv">
        <title>Comparative genomics of Chlamydomonas.</title>
        <authorList>
            <person name="Craig R.J."/>
            <person name="Hasan A.R."/>
            <person name="Ness R.W."/>
            <person name="Keightley P.D."/>
        </authorList>
    </citation>
    <scope>NUCLEOTIDE SEQUENCE</scope>
    <source>
        <strain evidence="2">CCAP 11/70</strain>
    </source>
</reference>
<organism evidence="2 3">
    <name type="scientific">Edaphochlamys debaryana</name>
    <dbReference type="NCBI Taxonomy" id="47281"/>
    <lineage>
        <taxon>Eukaryota</taxon>
        <taxon>Viridiplantae</taxon>
        <taxon>Chlorophyta</taxon>
        <taxon>core chlorophytes</taxon>
        <taxon>Chlorophyceae</taxon>
        <taxon>CS clade</taxon>
        <taxon>Chlamydomonadales</taxon>
        <taxon>Chlamydomonadales incertae sedis</taxon>
        <taxon>Edaphochlamys</taxon>
    </lineage>
</organism>
<dbReference type="Proteomes" id="UP000612055">
    <property type="component" value="Unassembled WGS sequence"/>
</dbReference>
<feature type="region of interest" description="Disordered" evidence="1">
    <location>
        <begin position="16"/>
        <end position="70"/>
    </location>
</feature>
<gene>
    <name evidence="2" type="ORF">HYH03_001340</name>
</gene>
<feature type="compositionally biased region" description="Low complexity" evidence="1">
    <location>
        <begin position="115"/>
        <end position="127"/>
    </location>
</feature>